<name>A0A6P1NIC9_9PROT</name>
<dbReference type="Proteomes" id="UP000463975">
    <property type="component" value="Chromosome"/>
</dbReference>
<feature type="domain" description="Hda lid" evidence="2">
    <location>
        <begin position="173"/>
        <end position="225"/>
    </location>
</feature>
<evidence type="ECO:0000313" key="3">
    <source>
        <dbReference type="EMBL" id="QHI95412.1"/>
    </source>
</evidence>
<accession>A0A6P1NIC9</accession>
<organism evidence="3 4">
    <name type="scientific">Aristophania vespae</name>
    <dbReference type="NCBI Taxonomy" id="2697033"/>
    <lineage>
        <taxon>Bacteria</taxon>
        <taxon>Pseudomonadati</taxon>
        <taxon>Pseudomonadota</taxon>
        <taxon>Alphaproteobacteria</taxon>
        <taxon>Acetobacterales</taxon>
        <taxon>Acetobacteraceae</taxon>
        <taxon>Aristophania</taxon>
    </lineage>
</organism>
<dbReference type="GO" id="GO:0005886">
    <property type="term" value="C:plasma membrane"/>
    <property type="evidence" value="ECO:0007669"/>
    <property type="project" value="TreeGrafter"/>
</dbReference>
<proteinExistence type="predicted"/>
<dbReference type="SUPFAM" id="SSF52540">
    <property type="entry name" value="P-loop containing nucleoside triphosphate hydrolases"/>
    <property type="match status" value="1"/>
</dbReference>
<dbReference type="Pfam" id="PF00308">
    <property type="entry name" value="Bac_DnaA"/>
    <property type="match status" value="1"/>
</dbReference>
<dbReference type="Pfam" id="PF22688">
    <property type="entry name" value="Hda_lid"/>
    <property type="match status" value="1"/>
</dbReference>
<dbReference type="AlphaFoldDB" id="A0A6P1NIC9"/>
<protein>
    <submittedName>
        <fullName evidence="3">AAA family ATPase</fullName>
    </submittedName>
</protein>
<evidence type="ECO:0000259" key="1">
    <source>
        <dbReference type="Pfam" id="PF00308"/>
    </source>
</evidence>
<dbReference type="Gene3D" id="3.40.50.300">
    <property type="entry name" value="P-loop containing nucleotide triphosphate hydrolases"/>
    <property type="match status" value="1"/>
</dbReference>
<gene>
    <name evidence="3" type="ORF">GT348_03245</name>
</gene>
<dbReference type="PANTHER" id="PTHR30050:SF5">
    <property type="entry name" value="DNAA REGULATORY INACTIVATOR HDA"/>
    <property type="match status" value="1"/>
</dbReference>
<evidence type="ECO:0000313" key="4">
    <source>
        <dbReference type="Proteomes" id="UP000463975"/>
    </source>
</evidence>
<dbReference type="Gene3D" id="1.10.8.60">
    <property type="match status" value="1"/>
</dbReference>
<evidence type="ECO:0000259" key="2">
    <source>
        <dbReference type="Pfam" id="PF22688"/>
    </source>
</evidence>
<dbReference type="InterPro" id="IPR027417">
    <property type="entry name" value="P-loop_NTPase"/>
</dbReference>
<dbReference type="GO" id="GO:0006270">
    <property type="term" value="P:DNA replication initiation"/>
    <property type="evidence" value="ECO:0007669"/>
    <property type="project" value="TreeGrafter"/>
</dbReference>
<dbReference type="InterPro" id="IPR013317">
    <property type="entry name" value="DnaA_dom"/>
</dbReference>
<sequence length="239" mass="27385">MSEKQAQLTLDFQHKSRFSKRSFINGSSNASARTWLSRNSWPENRLWLWGPPGTGKTHLLQIWSQTHHVPFYEASEFDHAKLSEILEFDESRTPIKAIIIDHLDDLKDEVSLLHLINRAYQKKIKILMAARQPPAWGRFTLPDLTSRLKATLTTYIEEPEDKLRATLLLSLLAERQLVVPQPVTDWLWRRLPRTGEALVEAVSRLDQAALAKGVSISRPLALEVLADLLNPESQPKEEK</sequence>
<reference evidence="3 4" key="1">
    <citation type="submission" date="2020-01" db="EMBL/GenBank/DDBJ databases">
        <title>Genome sequencing of strain KACC 21507.</title>
        <authorList>
            <person name="Heo J."/>
            <person name="Kim S.-J."/>
            <person name="Kim J.-S."/>
            <person name="Hong S.-B."/>
            <person name="Kwon S.-W."/>
        </authorList>
    </citation>
    <scope>NUCLEOTIDE SEQUENCE [LARGE SCALE GENOMIC DNA]</scope>
    <source>
        <strain evidence="3 4">KACC 21507</strain>
    </source>
</reference>
<dbReference type="KEGG" id="bomb:GT348_03245"/>
<dbReference type="RefSeq" id="WP_160618489.1">
    <property type="nucleotide sequence ID" value="NZ_CP047652.1"/>
</dbReference>
<dbReference type="CDD" id="cd00009">
    <property type="entry name" value="AAA"/>
    <property type="match status" value="1"/>
</dbReference>
<dbReference type="EMBL" id="CP047652">
    <property type="protein sequence ID" value="QHI95412.1"/>
    <property type="molecule type" value="Genomic_DNA"/>
</dbReference>
<dbReference type="GO" id="GO:0003688">
    <property type="term" value="F:DNA replication origin binding"/>
    <property type="evidence" value="ECO:0007669"/>
    <property type="project" value="TreeGrafter"/>
</dbReference>
<dbReference type="PANTHER" id="PTHR30050">
    <property type="entry name" value="CHROMOSOMAL REPLICATION INITIATOR PROTEIN DNAA"/>
    <property type="match status" value="1"/>
</dbReference>
<feature type="domain" description="Chromosomal replication initiator protein DnaA ATPAse" evidence="1">
    <location>
        <begin position="17"/>
        <end position="152"/>
    </location>
</feature>
<dbReference type="InterPro" id="IPR055199">
    <property type="entry name" value="Hda_lid"/>
</dbReference>
<keyword evidence="4" id="KW-1185">Reference proteome</keyword>